<feature type="compositionally biased region" description="Basic and acidic residues" evidence="1">
    <location>
        <begin position="248"/>
        <end position="272"/>
    </location>
</feature>
<dbReference type="AlphaFoldDB" id="A0A8H7TKS3"/>
<feature type="compositionally biased region" description="Low complexity" evidence="1">
    <location>
        <begin position="232"/>
        <end position="247"/>
    </location>
</feature>
<proteinExistence type="predicted"/>
<keyword evidence="3" id="KW-1185">Reference proteome</keyword>
<protein>
    <submittedName>
        <fullName evidence="2">Uncharacterized protein</fullName>
    </submittedName>
</protein>
<feature type="compositionally biased region" description="Low complexity" evidence="1">
    <location>
        <begin position="166"/>
        <end position="187"/>
    </location>
</feature>
<sequence length="280" mass="29019">METITNITTAVTSTASRAIWGDGTNPDEKKDGNETLGKEPISGELGDVKSGEPYDKGNVGKDTSLPSKSTLTSNPKPATLDSTSTDPSKAAVLLPESEEEKSRETPTNLLTTADKQKSLPSEVASTESKPLTFSKSDPATGTESLEEKASGVKGTTGFDEKSADATTTGTTTGTTTTGTTSGVGSSTAPPLTGAPTKKEGEGLREENVGSSGLLEEKRVKPESASEPKVGETSTSASTSTPKKSTSSEGKKSLDGNGSGHDKEKKSLKEKIKEKLHRHKD</sequence>
<dbReference type="OrthoDB" id="5388207at2759"/>
<feature type="compositionally biased region" description="Polar residues" evidence="1">
    <location>
        <begin position="64"/>
        <end position="87"/>
    </location>
</feature>
<feature type="compositionally biased region" description="Basic and acidic residues" evidence="1">
    <location>
        <begin position="26"/>
        <end position="37"/>
    </location>
</feature>
<comment type="caution">
    <text evidence="2">The sequence shown here is derived from an EMBL/GenBank/DDBJ whole genome shotgun (WGS) entry which is preliminary data.</text>
</comment>
<feature type="compositionally biased region" description="Polar residues" evidence="1">
    <location>
        <begin position="123"/>
        <end position="143"/>
    </location>
</feature>
<evidence type="ECO:0000313" key="3">
    <source>
        <dbReference type="Proteomes" id="UP000664132"/>
    </source>
</evidence>
<dbReference type="EMBL" id="JAFJYH010000078">
    <property type="protein sequence ID" value="KAG4420723.1"/>
    <property type="molecule type" value="Genomic_DNA"/>
</dbReference>
<gene>
    <name evidence="2" type="ORF">IFR04_006109</name>
</gene>
<dbReference type="Proteomes" id="UP000664132">
    <property type="component" value="Unassembled WGS sequence"/>
</dbReference>
<feature type="compositionally biased region" description="Basic and acidic residues" evidence="1">
    <location>
        <begin position="214"/>
        <end position="229"/>
    </location>
</feature>
<feature type="region of interest" description="Disordered" evidence="1">
    <location>
        <begin position="1"/>
        <end position="280"/>
    </location>
</feature>
<reference evidence="2" key="1">
    <citation type="submission" date="2021-02" db="EMBL/GenBank/DDBJ databases">
        <title>Genome sequence Cadophora malorum strain M34.</title>
        <authorList>
            <person name="Stefanovic E."/>
            <person name="Vu D."/>
            <person name="Scully C."/>
            <person name="Dijksterhuis J."/>
            <person name="Roader J."/>
            <person name="Houbraken J."/>
        </authorList>
    </citation>
    <scope>NUCLEOTIDE SEQUENCE</scope>
    <source>
        <strain evidence="2">M34</strain>
    </source>
</reference>
<feature type="compositionally biased region" description="Basic and acidic residues" evidence="1">
    <location>
        <begin position="46"/>
        <end position="59"/>
    </location>
</feature>
<name>A0A8H7TKS3_9HELO</name>
<accession>A0A8H7TKS3</accession>
<evidence type="ECO:0000313" key="2">
    <source>
        <dbReference type="EMBL" id="KAG4420723.1"/>
    </source>
</evidence>
<feature type="compositionally biased region" description="Low complexity" evidence="1">
    <location>
        <begin position="1"/>
        <end position="16"/>
    </location>
</feature>
<organism evidence="2 3">
    <name type="scientific">Cadophora malorum</name>
    <dbReference type="NCBI Taxonomy" id="108018"/>
    <lineage>
        <taxon>Eukaryota</taxon>
        <taxon>Fungi</taxon>
        <taxon>Dikarya</taxon>
        <taxon>Ascomycota</taxon>
        <taxon>Pezizomycotina</taxon>
        <taxon>Leotiomycetes</taxon>
        <taxon>Helotiales</taxon>
        <taxon>Ploettnerulaceae</taxon>
        <taxon>Cadophora</taxon>
    </lineage>
</organism>
<feature type="compositionally biased region" description="Basic and acidic residues" evidence="1">
    <location>
        <begin position="196"/>
        <end position="207"/>
    </location>
</feature>
<evidence type="ECO:0000256" key="1">
    <source>
        <dbReference type="SAM" id="MobiDB-lite"/>
    </source>
</evidence>